<comment type="caution">
    <text evidence="3">The sequence shown here is derived from an EMBL/GenBank/DDBJ whole genome shotgun (WGS) entry which is preliminary data.</text>
</comment>
<dbReference type="Pfam" id="PF00144">
    <property type="entry name" value="Beta-lactamase"/>
    <property type="match status" value="1"/>
</dbReference>
<organism evidence="3 4">
    <name type="scientific">Microbacterium faecale</name>
    <dbReference type="NCBI Taxonomy" id="1804630"/>
    <lineage>
        <taxon>Bacteria</taxon>
        <taxon>Bacillati</taxon>
        <taxon>Actinomycetota</taxon>
        <taxon>Actinomycetes</taxon>
        <taxon>Micrococcales</taxon>
        <taxon>Microbacteriaceae</taxon>
        <taxon>Microbacterium</taxon>
    </lineage>
</organism>
<accession>A0A916Y065</accession>
<dbReference type="InterPro" id="IPR012338">
    <property type="entry name" value="Beta-lactam/transpept-like"/>
</dbReference>
<evidence type="ECO:0000256" key="1">
    <source>
        <dbReference type="SAM" id="MobiDB-lite"/>
    </source>
</evidence>
<evidence type="ECO:0000313" key="3">
    <source>
        <dbReference type="EMBL" id="GGD25404.1"/>
    </source>
</evidence>
<dbReference type="EMBL" id="BMHO01000001">
    <property type="protein sequence ID" value="GGD25404.1"/>
    <property type="molecule type" value="Genomic_DNA"/>
</dbReference>
<dbReference type="InterPro" id="IPR001466">
    <property type="entry name" value="Beta-lactam-related"/>
</dbReference>
<dbReference type="AlphaFoldDB" id="A0A916Y065"/>
<evidence type="ECO:0000259" key="2">
    <source>
        <dbReference type="Pfam" id="PF00144"/>
    </source>
</evidence>
<dbReference type="InterPro" id="IPR050491">
    <property type="entry name" value="AmpC-like"/>
</dbReference>
<reference evidence="3" key="1">
    <citation type="journal article" date="2014" name="Int. J. Syst. Evol. Microbiol.">
        <title>Complete genome sequence of Corynebacterium casei LMG S-19264T (=DSM 44701T), isolated from a smear-ripened cheese.</title>
        <authorList>
            <consortium name="US DOE Joint Genome Institute (JGI-PGF)"/>
            <person name="Walter F."/>
            <person name="Albersmeier A."/>
            <person name="Kalinowski J."/>
            <person name="Ruckert C."/>
        </authorList>
    </citation>
    <scope>NUCLEOTIDE SEQUENCE</scope>
    <source>
        <strain evidence="3">CGMCC 1.15152</strain>
    </source>
</reference>
<dbReference type="Gene3D" id="3.40.710.10">
    <property type="entry name" value="DD-peptidase/beta-lactamase superfamily"/>
    <property type="match status" value="1"/>
</dbReference>
<dbReference type="PANTHER" id="PTHR46825">
    <property type="entry name" value="D-ALANYL-D-ALANINE-CARBOXYPEPTIDASE/ENDOPEPTIDASE AMPH"/>
    <property type="match status" value="1"/>
</dbReference>
<proteinExistence type="predicted"/>
<protein>
    <submittedName>
        <fullName evidence="3">Beta-lactamase</fullName>
    </submittedName>
</protein>
<dbReference type="PANTHER" id="PTHR46825:SF7">
    <property type="entry name" value="D-ALANYL-D-ALANINE CARBOXYPEPTIDASE"/>
    <property type="match status" value="1"/>
</dbReference>
<dbReference type="SUPFAM" id="SSF56601">
    <property type="entry name" value="beta-lactamase/transpeptidase-like"/>
    <property type="match status" value="1"/>
</dbReference>
<evidence type="ECO:0000313" key="4">
    <source>
        <dbReference type="Proteomes" id="UP000633205"/>
    </source>
</evidence>
<name>A0A916Y065_9MICO</name>
<keyword evidence="4" id="KW-1185">Reference proteome</keyword>
<feature type="region of interest" description="Disordered" evidence="1">
    <location>
        <begin position="235"/>
        <end position="265"/>
    </location>
</feature>
<reference evidence="3" key="2">
    <citation type="submission" date="2020-09" db="EMBL/GenBank/DDBJ databases">
        <authorList>
            <person name="Sun Q."/>
            <person name="Zhou Y."/>
        </authorList>
    </citation>
    <scope>NUCLEOTIDE SEQUENCE</scope>
    <source>
        <strain evidence="3">CGMCC 1.15152</strain>
    </source>
</reference>
<gene>
    <name evidence="3" type="ORF">GCM10010915_01660</name>
</gene>
<feature type="domain" description="Beta-lactamase-related" evidence="2">
    <location>
        <begin position="58"/>
        <end position="370"/>
    </location>
</feature>
<dbReference type="PROSITE" id="PS51257">
    <property type="entry name" value="PROKAR_LIPOPROTEIN"/>
    <property type="match status" value="1"/>
</dbReference>
<dbReference type="Proteomes" id="UP000633205">
    <property type="component" value="Unassembled WGS sequence"/>
</dbReference>
<dbReference type="RefSeq" id="WP_188710438.1">
    <property type="nucleotide sequence ID" value="NZ_BMHO01000001.1"/>
</dbReference>
<sequence>MSFSFRRGRVGGAVAVFAAAAMLLTGCTGDERPAPADIADPLPEEVTERLQAASERAAAAAGAPGAIVGVWVPWAGEWVSGVGETEPGSGVQPSPEMTFRAATVTRSMTCDVLYAMDGGAVDLDDSLTEYVHSVPHLDEVTLVDLCDGVAGLRSSDSGNWNAMLSNPTREWSPREFAATGLGAGQGKVGVWAESDTSFFLLGLALENASRTTMRELYERYVAEPQGLHNTVLPNDQASAPGSEPLPGFYTSSSARENGCEEPPRDMTELSASIGYASSGVVSDVADLGSYVANVAASAGSGDDLAPRWARSVPLEDDGAQWMRAAGGNRLLGSMLGQQGKIFGYSTAAYSDIDTGLTVVVALNNSAAGGDLAGALARELAAIAFETPSEDRPETSLPWTADQAHQAVGDAAVCPIE</sequence>